<name>A0ABP1G1M7_9CHLO</name>
<accession>A0ABP1G1M7</accession>
<dbReference type="CDD" id="cd00009">
    <property type="entry name" value="AAA"/>
    <property type="match status" value="1"/>
</dbReference>
<proteinExistence type="predicted"/>
<dbReference type="SMART" id="SM00382">
    <property type="entry name" value="AAA"/>
    <property type="match status" value="1"/>
</dbReference>
<dbReference type="EMBL" id="CAXHTA020000012">
    <property type="protein sequence ID" value="CAL5225671.1"/>
    <property type="molecule type" value="Genomic_DNA"/>
</dbReference>
<dbReference type="SUPFAM" id="SSF52540">
    <property type="entry name" value="P-loop containing nucleoside triphosphate hydrolases"/>
    <property type="match status" value="1"/>
</dbReference>
<protein>
    <submittedName>
        <fullName evidence="2">G8534 protein</fullName>
    </submittedName>
</protein>
<gene>
    <name evidence="2" type="primary">g8534</name>
    <name evidence="2" type="ORF">VP750_LOCUS7330</name>
</gene>
<evidence type="ECO:0000313" key="3">
    <source>
        <dbReference type="Proteomes" id="UP001497392"/>
    </source>
</evidence>
<feature type="domain" description="AAA+ ATPase" evidence="1">
    <location>
        <begin position="113"/>
        <end position="260"/>
    </location>
</feature>
<dbReference type="Proteomes" id="UP001497392">
    <property type="component" value="Unassembled WGS sequence"/>
</dbReference>
<dbReference type="Gene3D" id="3.40.50.300">
    <property type="entry name" value="P-loop containing nucleotide triphosphate hydrolases"/>
    <property type="match status" value="1"/>
</dbReference>
<reference evidence="2 3" key="1">
    <citation type="submission" date="2024-06" db="EMBL/GenBank/DDBJ databases">
        <authorList>
            <person name="Kraege A."/>
            <person name="Thomma B."/>
        </authorList>
    </citation>
    <scope>NUCLEOTIDE SEQUENCE [LARGE SCALE GENOMIC DNA]</scope>
</reference>
<evidence type="ECO:0000313" key="2">
    <source>
        <dbReference type="EMBL" id="CAL5225671.1"/>
    </source>
</evidence>
<sequence length="423" mass="46840">MEETVGIVPVVKGSGAFKVTLHQRHDAASVLQYLETILGGGELEDPEGYIFLSDSDEKLKEGEGYTFTPDNILHGVEIGPQHYVGVEDEGLRDRTYCAERGQTVDTTLRLAMRFGAVILQGPPKAGKTSLLQLLYAGAPKSGSSSKVLYVNLAQAQGDIDRALEQHQTSWQKLFATKEKGSRDLDLLLVDEAQLISATDVRVWRGIRALHHGQPPRRVRPLRVIMASTYACRPGGSPLDLGEGCTITLEYSQRLNAGLQFLLPEYEALLESFRSLKWKDALFDNDLRRSIYHLTAGQAGLITELLDNAASKLALKLFTRGDFDKMLRLCLESGQAFRDELSHIQIFLEHTSQFQAAKDVLNTLLDDKCTPEGISKTKAGELWEAARSLCSEGFLIQRKVDGVNHIGFISPLHRIACTQQHLQG</sequence>
<keyword evidence="3" id="KW-1185">Reference proteome</keyword>
<comment type="caution">
    <text evidence="2">The sequence shown here is derived from an EMBL/GenBank/DDBJ whole genome shotgun (WGS) entry which is preliminary data.</text>
</comment>
<organism evidence="2 3">
    <name type="scientific">Coccomyxa viridis</name>
    <dbReference type="NCBI Taxonomy" id="1274662"/>
    <lineage>
        <taxon>Eukaryota</taxon>
        <taxon>Viridiplantae</taxon>
        <taxon>Chlorophyta</taxon>
        <taxon>core chlorophytes</taxon>
        <taxon>Trebouxiophyceae</taxon>
        <taxon>Trebouxiophyceae incertae sedis</taxon>
        <taxon>Coccomyxaceae</taxon>
        <taxon>Coccomyxa</taxon>
    </lineage>
</organism>
<evidence type="ECO:0000259" key="1">
    <source>
        <dbReference type="SMART" id="SM00382"/>
    </source>
</evidence>
<dbReference type="InterPro" id="IPR003593">
    <property type="entry name" value="AAA+_ATPase"/>
</dbReference>
<dbReference type="InterPro" id="IPR027417">
    <property type="entry name" value="P-loop_NTPase"/>
</dbReference>